<dbReference type="InterPro" id="IPR003689">
    <property type="entry name" value="ZIP"/>
</dbReference>
<dbReference type="AlphaFoldDB" id="A0A8H7BJZ8"/>
<feature type="transmembrane region" description="Helical" evidence="6">
    <location>
        <begin position="72"/>
        <end position="91"/>
    </location>
</feature>
<comment type="subcellular location">
    <subcellularLocation>
        <location evidence="1">Membrane</location>
        <topology evidence="1">Multi-pass membrane protein</topology>
    </subcellularLocation>
</comment>
<evidence type="ECO:0000256" key="5">
    <source>
        <dbReference type="SAM" id="MobiDB-lite"/>
    </source>
</evidence>
<keyword evidence="8" id="KW-1185">Reference proteome</keyword>
<reference evidence="7" key="1">
    <citation type="submission" date="2020-01" db="EMBL/GenBank/DDBJ databases">
        <title>Genome Sequencing of Three Apophysomyces-Like Fungal Strains Confirms a Novel Fungal Genus in the Mucoromycota with divergent Burkholderia-like Endosymbiotic Bacteria.</title>
        <authorList>
            <person name="Stajich J.E."/>
            <person name="Macias A.M."/>
            <person name="Carter-House D."/>
            <person name="Lovett B."/>
            <person name="Kasson L.R."/>
            <person name="Berry K."/>
            <person name="Grigoriev I."/>
            <person name="Chang Y."/>
            <person name="Spatafora J."/>
            <person name="Kasson M.T."/>
        </authorList>
    </citation>
    <scope>NUCLEOTIDE SEQUENCE</scope>
    <source>
        <strain evidence="7">NRRL A-21654</strain>
    </source>
</reference>
<keyword evidence="2 6" id="KW-0812">Transmembrane</keyword>
<dbReference type="GO" id="GO:0005385">
    <property type="term" value="F:zinc ion transmembrane transporter activity"/>
    <property type="evidence" value="ECO:0007669"/>
    <property type="project" value="TreeGrafter"/>
</dbReference>
<feature type="region of interest" description="Disordered" evidence="5">
    <location>
        <begin position="119"/>
        <end position="138"/>
    </location>
</feature>
<dbReference type="Pfam" id="PF02535">
    <property type="entry name" value="Zip"/>
    <property type="match status" value="1"/>
</dbReference>
<feature type="compositionally biased region" description="Basic and acidic residues" evidence="5">
    <location>
        <begin position="173"/>
        <end position="186"/>
    </location>
</feature>
<dbReference type="GO" id="GO:0016020">
    <property type="term" value="C:membrane"/>
    <property type="evidence" value="ECO:0007669"/>
    <property type="project" value="UniProtKB-SubCell"/>
</dbReference>
<protein>
    <submittedName>
        <fullName evidence="7">Uncharacterized protein</fullName>
    </submittedName>
</protein>
<evidence type="ECO:0000256" key="1">
    <source>
        <dbReference type="ARBA" id="ARBA00004141"/>
    </source>
</evidence>
<feature type="transmembrane region" description="Helical" evidence="6">
    <location>
        <begin position="270"/>
        <end position="293"/>
    </location>
</feature>
<dbReference type="EMBL" id="JABAYA010000350">
    <property type="protein sequence ID" value="KAF7720838.1"/>
    <property type="molecule type" value="Genomic_DNA"/>
</dbReference>
<keyword evidence="3 6" id="KW-1133">Transmembrane helix</keyword>
<feature type="region of interest" description="Disordered" evidence="5">
    <location>
        <begin position="171"/>
        <end position="198"/>
    </location>
</feature>
<dbReference type="PANTHER" id="PTHR11040">
    <property type="entry name" value="ZINC/IRON TRANSPORTER"/>
    <property type="match status" value="1"/>
</dbReference>
<dbReference type="Proteomes" id="UP000605846">
    <property type="component" value="Unassembled WGS sequence"/>
</dbReference>
<dbReference type="OrthoDB" id="262547at2759"/>
<feature type="compositionally biased region" description="Basic residues" evidence="5">
    <location>
        <begin position="119"/>
        <end position="130"/>
    </location>
</feature>
<evidence type="ECO:0000256" key="3">
    <source>
        <dbReference type="ARBA" id="ARBA00022989"/>
    </source>
</evidence>
<comment type="caution">
    <text evidence="7">The sequence shown here is derived from an EMBL/GenBank/DDBJ whole genome shotgun (WGS) entry which is preliminary data.</text>
</comment>
<accession>A0A8H7BJZ8</accession>
<proteinExistence type="predicted"/>
<name>A0A8H7BJZ8_9FUNG</name>
<evidence type="ECO:0000256" key="2">
    <source>
        <dbReference type="ARBA" id="ARBA00022692"/>
    </source>
</evidence>
<dbReference type="PANTHER" id="PTHR11040:SF210">
    <property type="entry name" value="ZINC-REGULATED TRANSPORTER 3"/>
    <property type="match status" value="1"/>
</dbReference>
<feature type="transmembrane region" description="Helical" evidence="6">
    <location>
        <begin position="239"/>
        <end position="264"/>
    </location>
</feature>
<feature type="transmembrane region" description="Helical" evidence="6">
    <location>
        <begin position="16"/>
        <end position="35"/>
    </location>
</feature>
<sequence length="360" mass="39517">MNTFELPHDQRSVEGWLMILLSSTACVLGASLVFIDHLWKQQGASILDSRSFQAASMALASESQERLTSQKLVFLSFFGGALVTLLLSRLIHRFTPAAIHTCNASSESIVCCDEDHQHHSLSSHHNHSHHHLDNGKRQKSPVITEASRHHHHRQETGYGSIPFSESHFQFHAQEQHPHSPHHHDPEVPFVNGAEQQGSDAGWNRAEYTRVGIQTAVAICIHKFPEGLIMFISNQASTSLGVSVSIAIAIHNLTEGFMIALPLYYATGSKWAAFTYAAVLGGFSQPLGALLGLLAIKSVEKVQEDMLFGITFGITSGMMSMITIQGLLPQAIKADSRQEYVLGFFFLGIFLVGLSSILQDG</sequence>
<evidence type="ECO:0000313" key="7">
    <source>
        <dbReference type="EMBL" id="KAF7720838.1"/>
    </source>
</evidence>
<feature type="transmembrane region" description="Helical" evidence="6">
    <location>
        <begin position="305"/>
        <end position="327"/>
    </location>
</feature>
<keyword evidence="4 6" id="KW-0472">Membrane</keyword>
<gene>
    <name evidence="7" type="ORF">EC973_005981</name>
</gene>
<evidence type="ECO:0000256" key="4">
    <source>
        <dbReference type="ARBA" id="ARBA00023136"/>
    </source>
</evidence>
<organism evidence="7 8">
    <name type="scientific">Apophysomyces ossiformis</name>
    <dbReference type="NCBI Taxonomy" id="679940"/>
    <lineage>
        <taxon>Eukaryota</taxon>
        <taxon>Fungi</taxon>
        <taxon>Fungi incertae sedis</taxon>
        <taxon>Mucoromycota</taxon>
        <taxon>Mucoromycotina</taxon>
        <taxon>Mucoromycetes</taxon>
        <taxon>Mucorales</taxon>
        <taxon>Mucorineae</taxon>
        <taxon>Mucoraceae</taxon>
        <taxon>Apophysomyces</taxon>
    </lineage>
</organism>
<evidence type="ECO:0000313" key="8">
    <source>
        <dbReference type="Proteomes" id="UP000605846"/>
    </source>
</evidence>
<evidence type="ECO:0000256" key="6">
    <source>
        <dbReference type="SAM" id="Phobius"/>
    </source>
</evidence>
<feature type="transmembrane region" description="Helical" evidence="6">
    <location>
        <begin position="339"/>
        <end position="357"/>
    </location>
</feature>